<evidence type="ECO:0000313" key="2">
    <source>
        <dbReference type="Proteomes" id="UP000037688"/>
    </source>
</evidence>
<accession>A0A0M9BPX2</accession>
<dbReference type="SUPFAM" id="SSF46689">
    <property type="entry name" value="Homeodomain-like"/>
    <property type="match status" value="1"/>
</dbReference>
<dbReference type="PATRIC" id="fig|1705561.3.peg.2931"/>
<evidence type="ECO:0000313" key="1">
    <source>
        <dbReference type="EMBL" id="KOY15916.1"/>
    </source>
</evidence>
<dbReference type="InterPro" id="IPR052411">
    <property type="entry name" value="c-mor_Regulatory_Protein"/>
</dbReference>
<dbReference type="EMBL" id="LITU01000059">
    <property type="protein sequence ID" value="KOY15916.1"/>
    <property type="molecule type" value="Genomic_DNA"/>
</dbReference>
<keyword evidence="1" id="KW-0808">Transferase</keyword>
<dbReference type="InterPro" id="IPR049739">
    <property type="entry name" value="YraL-like"/>
</dbReference>
<dbReference type="Proteomes" id="UP000037688">
    <property type="component" value="Unassembled WGS sequence"/>
</dbReference>
<sequence length="92" mass="10791">MKYKNAAYVLPPELVQRIQQYIQGTYLYIPVHEESKKPWGACSGSRAMLRKRNKAIAEAHQSGISVRLLAQQYYLTERSIRRILLQHKRGQY</sequence>
<gene>
    <name evidence="1" type="ORF">AMS66_14955</name>
</gene>
<name>A0A0M9BPX2_9BACL</name>
<reference evidence="1 2" key="1">
    <citation type="submission" date="2015-08" db="EMBL/GenBank/DDBJ databases">
        <title>Draft genome sequence of cellulolytic and xylanolytic Paenibacillus sp. A59, isolated from a decaying forest soil from Patagonia, Argentina.</title>
        <authorList>
            <person name="Ghio S."/>
            <person name="Caceres A.M."/>
            <person name="Talia P."/>
            <person name="Grasso D."/>
            <person name="Campos E."/>
        </authorList>
    </citation>
    <scope>NUCLEOTIDE SEQUENCE [LARGE SCALE GENOMIC DNA]</scope>
    <source>
        <strain evidence="1 2">A59</strain>
    </source>
</reference>
<proteinExistence type="predicted"/>
<dbReference type="OrthoDB" id="9800398at2"/>
<dbReference type="PANTHER" id="PTHR37812:SF1">
    <property type="entry name" value="MU-LIKE PROPHAGE FLUMU PROTEIN C"/>
    <property type="match status" value="1"/>
</dbReference>
<dbReference type="PANTHER" id="PTHR37812">
    <property type="entry name" value="MU-LIKE PROPHAGE FLUMU PROTEIN C"/>
    <property type="match status" value="1"/>
</dbReference>
<keyword evidence="2" id="KW-1185">Reference proteome</keyword>
<keyword evidence="1" id="KW-0418">Kinase</keyword>
<organism evidence="1 2">
    <name type="scientific">Paenibacillus xylanivorans</name>
    <dbReference type="NCBI Taxonomy" id="1705561"/>
    <lineage>
        <taxon>Bacteria</taxon>
        <taxon>Bacillati</taxon>
        <taxon>Bacillota</taxon>
        <taxon>Bacilli</taxon>
        <taxon>Bacillales</taxon>
        <taxon>Paenibacillaceae</taxon>
        <taxon>Paenibacillus</taxon>
    </lineage>
</organism>
<dbReference type="RefSeq" id="WP_053781533.1">
    <property type="nucleotide sequence ID" value="NZ_LITU01000059.1"/>
</dbReference>
<comment type="caution">
    <text evidence="1">The sequence shown here is derived from an EMBL/GenBank/DDBJ whole genome shotgun (WGS) entry which is preliminary data.</text>
</comment>
<dbReference type="InterPro" id="IPR009057">
    <property type="entry name" value="Homeodomain-like_sf"/>
</dbReference>
<dbReference type="GO" id="GO:0016301">
    <property type="term" value="F:kinase activity"/>
    <property type="evidence" value="ECO:0007669"/>
    <property type="project" value="UniProtKB-KW"/>
</dbReference>
<dbReference type="NCBIfam" id="NF040785">
    <property type="entry name" value="CD3324_fam"/>
    <property type="match status" value="1"/>
</dbReference>
<dbReference type="AlphaFoldDB" id="A0A0M9BPX2"/>
<protein>
    <submittedName>
        <fullName evidence="1">Histidine kinase</fullName>
    </submittedName>
</protein>